<proteinExistence type="predicted"/>
<evidence type="ECO:0000259" key="2">
    <source>
        <dbReference type="Pfam" id="PF03457"/>
    </source>
</evidence>
<feature type="domain" description="Helicase-associated" evidence="2">
    <location>
        <begin position="228"/>
        <end position="294"/>
    </location>
</feature>
<dbReference type="Proteomes" id="UP001295423">
    <property type="component" value="Unassembled WGS sequence"/>
</dbReference>
<dbReference type="PANTHER" id="PTHR33418">
    <property type="entry name" value="HELICASE-ASSOCIATED"/>
    <property type="match status" value="1"/>
</dbReference>
<protein>
    <recommendedName>
        <fullName evidence="2">Helicase-associated domain-containing protein</fullName>
    </recommendedName>
</protein>
<dbReference type="EMBL" id="CAKOGP040001852">
    <property type="protein sequence ID" value="CAJ1954049.1"/>
    <property type="molecule type" value="Genomic_DNA"/>
</dbReference>
<evidence type="ECO:0000313" key="4">
    <source>
        <dbReference type="Proteomes" id="UP001295423"/>
    </source>
</evidence>
<dbReference type="InterPro" id="IPR005114">
    <property type="entry name" value="Helicase_assoc"/>
</dbReference>
<dbReference type="PANTHER" id="PTHR33418:SF1">
    <property type="entry name" value="HELICASE-ASSOCIATED DOMAIN-CONTAINING PROTEIN"/>
    <property type="match status" value="1"/>
</dbReference>
<dbReference type="Pfam" id="PF03457">
    <property type="entry name" value="HA"/>
    <property type="match status" value="2"/>
</dbReference>
<accession>A0AAD2JIJ0</accession>
<feature type="domain" description="Helicase-associated" evidence="2">
    <location>
        <begin position="153"/>
        <end position="221"/>
    </location>
</feature>
<sequence length="303" mass="34509">MSNFTTKSPLFTTTSDDSMFLSDSSFLTISSFDSPFEDPGMEPLPIAPHALPRRLSRVSSSQTLPSRRTSSQPPSNSLLSLLGYSLHRGIESEGASLLTATESESDRMMAAKTRKHTNLNKRGFASTRDTEKKRPKKRMKASEGAELNLRPYQETQWHEQYHALCDFCQQDGHCNVSDVCSDDIVLVRWAKRQRYQYKLLQQGMSSTMTTGRIRKLEAIGFVWDIHAALWEERLAELTEFRKQWGHCIVPSIYKGSPVLATWVKCQRRQYKNKLLGRKSNITNERIAALERLGFAWGVRGGAW</sequence>
<evidence type="ECO:0000256" key="1">
    <source>
        <dbReference type="SAM" id="MobiDB-lite"/>
    </source>
</evidence>
<organism evidence="3 4">
    <name type="scientific">Cylindrotheca closterium</name>
    <dbReference type="NCBI Taxonomy" id="2856"/>
    <lineage>
        <taxon>Eukaryota</taxon>
        <taxon>Sar</taxon>
        <taxon>Stramenopiles</taxon>
        <taxon>Ochrophyta</taxon>
        <taxon>Bacillariophyta</taxon>
        <taxon>Bacillariophyceae</taxon>
        <taxon>Bacillariophycidae</taxon>
        <taxon>Bacillariales</taxon>
        <taxon>Bacillariaceae</taxon>
        <taxon>Cylindrotheca</taxon>
    </lineage>
</organism>
<feature type="region of interest" description="Disordered" evidence="1">
    <location>
        <begin position="122"/>
        <end position="143"/>
    </location>
</feature>
<name>A0AAD2JIJ0_9STRA</name>
<keyword evidence="4" id="KW-1185">Reference proteome</keyword>
<reference evidence="3" key="1">
    <citation type="submission" date="2023-08" db="EMBL/GenBank/DDBJ databases">
        <authorList>
            <person name="Audoor S."/>
            <person name="Bilcke G."/>
        </authorList>
    </citation>
    <scope>NUCLEOTIDE SEQUENCE</scope>
</reference>
<feature type="region of interest" description="Disordered" evidence="1">
    <location>
        <begin position="55"/>
        <end position="77"/>
    </location>
</feature>
<dbReference type="AlphaFoldDB" id="A0AAD2JIJ0"/>
<evidence type="ECO:0000313" key="3">
    <source>
        <dbReference type="EMBL" id="CAJ1954049.1"/>
    </source>
</evidence>
<feature type="compositionally biased region" description="Polar residues" evidence="1">
    <location>
        <begin position="57"/>
        <end position="69"/>
    </location>
</feature>
<dbReference type="Gene3D" id="6.10.140.530">
    <property type="match status" value="2"/>
</dbReference>
<gene>
    <name evidence="3" type="ORF">CYCCA115_LOCUS14644</name>
</gene>
<comment type="caution">
    <text evidence="3">The sequence shown here is derived from an EMBL/GenBank/DDBJ whole genome shotgun (WGS) entry which is preliminary data.</text>
</comment>